<protein>
    <submittedName>
        <fullName evidence="2">Uncharacterized protein</fullName>
    </submittedName>
</protein>
<organism evidence="1 2">
    <name type="scientific">Panagrolaimus sp. ES5</name>
    <dbReference type="NCBI Taxonomy" id="591445"/>
    <lineage>
        <taxon>Eukaryota</taxon>
        <taxon>Metazoa</taxon>
        <taxon>Ecdysozoa</taxon>
        <taxon>Nematoda</taxon>
        <taxon>Chromadorea</taxon>
        <taxon>Rhabditida</taxon>
        <taxon>Tylenchina</taxon>
        <taxon>Panagrolaimomorpha</taxon>
        <taxon>Panagrolaimoidea</taxon>
        <taxon>Panagrolaimidae</taxon>
        <taxon>Panagrolaimus</taxon>
    </lineage>
</organism>
<dbReference type="WBParaSite" id="ES5_v2.g17072.t1">
    <property type="protein sequence ID" value="ES5_v2.g17072.t1"/>
    <property type="gene ID" value="ES5_v2.g17072"/>
</dbReference>
<sequence length="190" mass="22034">MTDDGEYVSLKARYYNNLSDYEELKLNLPGINEKWFLARGLLSFTITHTDVFQLPKSWKIFGDNIGKLRQLNVLKLEYCRISESLPENIYEALPTSITYFSLQGNKLTKISSLISRLENLQELRVDENFDLSHTGIPWDDMPKSLRIFGNEETKITEIPSLTEKHRIFTPLQFNVKILMVSFGRVGILLK</sequence>
<evidence type="ECO:0000313" key="2">
    <source>
        <dbReference type="WBParaSite" id="ES5_v2.g17072.t1"/>
    </source>
</evidence>
<evidence type="ECO:0000313" key="1">
    <source>
        <dbReference type="Proteomes" id="UP000887579"/>
    </source>
</evidence>
<accession>A0AC34FIP6</accession>
<dbReference type="Proteomes" id="UP000887579">
    <property type="component" value="Unplaced"/>
</dbReference>
<proteinExistence type="predicted"/>
<reference evidence="2" key="1">
    <citation type="submission" date="2022-11" db="UniProtKB">
        <authorList>
            <consortium name="WormBaseParasite"/>
        </authorList>
    </citation>
    <scope>IDENTIFICATION</scope>
</reference>
<name>A0AC34FIP6_9BILA</name>